<evidence type="ECO:0000256" key="1">
    <source>
        <dbReference type="ARBA" id="ARBA00023239"/>
    </source>
</evidence>
<dbReference type="Proteomes" id="UP001458946">
    <property type="component" value="Unassembled WGS sequence"/>
</dbReference>
<dbReference type="EC" id="4.2.2.-" evidence="3"/>
<dbReference type="PANTHER" id="PTHR34183">
    <property type="entry name" value="ENDOLYTIC PEPTIDOGLYCAN TRANSGLYCOSYLASE RLPA"/>
    <property type="match status" value="1"/>
</dbReference>
<dbReference type="Gene3D" id="2.40.40.10">
    <property type="entry name" value="RlpA-like domain"/>
    <property type="match status" value="1"/>
</dbReference>
<comment type="function">
    <text evidence="3">Lytic transglycosylase with a strong preference for naked glycan strands that lack stem peptides.</text>
</comment>
<evidence type="ECO:0000256" key="2">
    <source>
        <dbReference type="ARBA" id="ARBA00023316"/>
    </source>
</evidence>
<evidence type="ECO:0000256" key="4">
    <source>
        <dbReference type="RuleBase" id="RU003495"/>
    </source>
</evidence>
<dbReference type="HAMAP" id="MF_02071">
    <property type="entry name" value="RlpA"/>
    <property type="match status" value="1"/>
</dbReference>
<dbReference type="SUPFAM" id="SSF50685">
    <property type="entry name" value="Barwin-like endoglucanases"/>
    <property type="match status" value="1"/>
</dbReference>
<evidence type="ECO:0000259" key="5">
    <source>
        <dbReference type="Pfam" id="PF03330"/>
    </source>
</evidence>
<organism evidence="6 7">
    <name type="scientific">Deinococcus xinjiangensis</name>
    <dbReference type="NCBI Taxonomy" id="457454"/>
    <lineage>
        <taxon>Bacteria</taxon>
        <taxon>Thermotogati</taxon>
        <taxon>Deinococcota</taxon>
        <taxon>Deinococci</taxon>
        <taxon>Deinococcales</taxon>
        <taxon>Deinococcaceae</taxon>
        <taxon>Deinococcus</taxon>
    </lineage>
</organism>
<dbReference type="InterPro" id="IPR009009">
    <property type="entry name" value="RlpA-like_DPBB"/>
</dbReference>
<gene>
    <name evidence="3 6" type="primary">rlpA</name>
    <name evidence="6" type="ORF">Dxin01_03031</name>
</gene>
<protein>
    <recommendedName>
        <fullName evidence="3">Probable endolytic peptidoglycan transglycosylase RlpA</fullName>
        <ecNumber evidence="3">4.2.2.-</ecNumber>
    </recommendedName>
</protein>
<keyword evidence="7" id="KW-1185">Reference proteome</keyword>
<proteinExistence type="inferred from homology"/>
<dbReference type="RefSeq" id="WP_353543248.1">
    <property type="nucleotide sequence ID" value="NZ_BAABRN010000043.1"/>
</dbReference>
<keyword evidence="1 3" id="KW-0456">Lyase</keyword>
<name>A0ABP9VEX8_9DEIO</name>
<dbReference type="PANTHER" id="PTHR34183:SF8">
    <property type="entry name" value="ENDOLYTIC PEPTIDOGLYCAN TRANSGLYCOSYLASE RLPA-RELATED"/>
    <property type="match status" value="1"/>
</dbReference>
<reference evidence="6 7" key="1">
    <citation type="submission" date="2024-02" db="EMBL/GenBank/DDBJ databases">
        <title>Deinococcus xinjiangensis NBRC 107630.</title>
        <authorList>
            <person name="Ichikawa N."/>
            <person name="Katano-Makiyama Y."/>
            <person name="Hidaka K."/>
        </authorList>
    </citation>
    <scope>NUCLEOTIDE SEQUENCE [LARGE SCALE GENOMIC DNA]</scope>
    <source>
        <strain evidence="6 7">NBRC 107630</strain>
    </source>
</reference>
<evidence type="ECO:0000313" key="6">
    <source>
        <dbReference type="EMBL" id="GAA5503276.1"/>
    </source>
</evidence>
<feature type="domain" description="RlpA-like protein double-psi beta-barrel" evidence="5">
    <location>
        <begin position="52"/>
        <end position="117"/>
    </location>
</feature>
<dbReference type="InterPro" id="IPR034718">
    <property type="entry name" value="RlpA"/>
</dbReference>
<dbReference type="Pfam" id="PF03330">
    <property type="entry name" value="DPBB_1"/>
    <property type="match status" value="1"/>
</dbReference>
<dbReference type="CDD" id="cd22268">
    <property type="entry name" value="DPBB_RlpA-like"/>
    <property type="match status" value="1"/>
</dbReference>
<comment type="caution">
    <text evidence="6">The sequence shown here is derived from an EMBL/GenBank/DDBJ whole genome shotgun (WGS) entry which is preliminary data.</text>
</comment>
<keyword evidence="3" id="KW-0732">Signal</keyword>
<comment type="similarity">
    <text evidence="3 4">Belongs to the RlpA family.</text>
</comment>
<evidence type="ECO:0000313" key="7">
    <source>
        <dbReference type="Proteomes" id="UP001458946"/>
    </source>
</evidence>
<keyword evidence="2 3" id="KW-0961">Cell wall biogenesis/degradation</keyword>
<feature type="signal peptide" evidence="3">
    <location>
        <begin position="1"/>
        <end position="22"/>
    </location>
</feature>
<dbReference type="InterPro" id="IPR012997">
    <property type="entry name" value="RplA"/>
</dbReference>
<dbReference type="NCBIfam" id="TIGR00413">
    <property type="entry name" value="rlpA"/>
    <property type="match status" value="1"/>
</dbReference>
<dbReference type="InterPro" id="IPR036908">
    <property type="entry name" value="RlpA-like_sf"/>
</dbReference>
<evidence type="ECO:0000256" key="3">
    <source>
        <dbReference type="HAMAP-Rule" id="MF_02071"/>
    </source>
</evidence>
<sequence length="124" mass="13064" precursor="true">MNWRGWLLAAALFGPMLSTASAVSPSSIPAKPQSRIFQRGYAAYYGGRPDRSTRMTAAHLSLPLGTWVRVTATATGRSVVVKINDRGPFGGGGRIIDLSTTAARALGITRQGVAPVTLSILARP</sequence>
<dbReference type="EMBL" id="BAABRN010000043">
    <property type="protein sequence ID" value="GAA5503276.1"/>
    <property type="molecule type" value="Genomic_DNA"/>
</dbReference>
<feature type="chain" id="PRO_5044897827" description="Probable endolytic peptidoglycan transglycosylase RlpA" evidence="3">
    <location>
        <begin position="23"/>
        <end position="124"/>
    </location>
</feature>
<accession>A0ABP9VEX8</accession>